<organism evidence="8 9">
    <name type="scientific">Cryomyces antarcticus</name>
    <dbReference type="NCBI Taxonomy" id="329879"/>
    <lineage>
        <taxon>Eukaryota</taxon>
        <taxon>Fungi</taxon>
        <taxon>Dikarya</taxon>
        <taxon>Ascomycota</taxon>
        <taxon>Pezizomycotina</taxon>
        <taxon>Dothideomycetes</taxon>
        <taxon>Dothideomycetes incertae sedis</taxon>
        <taxon>Cryomyces</taxon>
    </lineage>
</organism>
<dbReference type="Pfam" id="PF00069">
    <property type="entry name" value="Pkinase"/>
    <property type="match status" value="1"/>
</dbReference>
<evidence type="ECO:0000256" key="1">
    <source>
        <dbReference type="ARBA" id="ARBA00022679"/>
    </source>
</evidence>
<dbReference type="EMBL" id="JAVRRA010016676">
    <property type="protein sequence ID" value="KAK5201363.1"/>
    <property type="molecule type" value="Genomic_DNA"/>
</dbReference>
<comment type="similarity">
    <text evidence="5">Belongs to the protein kinase superfamily. Ser/Thr protein kinase family. GCN2 subfamily.</text>
</comment>
<name>A0ABR0LP78_9PEZI</name>
<keyword evidence="4" id="KW-0067">ATP-binding</keyword>
<dbReference type="CDD" id="cd00086">
    <property type="entry name" value="homeodomain"/>
    <property type="match status" value="1"/>
</dbReference>
<evidence type="ECO:0000256" key="6">
    <source>
        <dbReference type="SAM" id="MobiDB-lite"/>
    </source>
</evidence>
<evidence type="ECO:0000256" key="2">
    <source>
        <dbReference type="ARBA" id="ARBA00022741"/>
    </source>
</evidence>
<feature type="domain" description="Protein kinase" evidence="7">
    <location>
        <begin position="253"/>
        <end position="528"/>
    </location>
</feature>
<dbReference type="CDD" id="cd00180">
    <property type="entry name" value="PKc"/>
    <property type="match status" value="1"/>
</dbReference>
<evidence type="ECO:0000256" key="5">
    <source>
        <dbReference type="ARBA" id="ARBA00037982"/>
    </source>
</evidence>
<gene>
    <name evidence="8" type="ORF">LTR16_002928</name>
</gene>
<dbReference type="PROSITE" id="PS50011">
    <property type="entry name" value="PROTEIN_KINASE_DOM"/>
    <property type="match status" value="1"/>
</dbReference>
<feature type="compositionally biased region" description="Low complexity" evidence="6">
    <location>
        <begin position="19"/>
        <end position="45"/>
    </location>
</feature>
<accession>A0ABR0LP78</accession>
<dbReference type="InterPro" id="IPR001356">
    <property type="entry name" value="HD"/>
</dbReference>
<reference evidence="8 9" key="1">
    <citation type="submission" date="2023-08" db="EMBL/GenBank/DDBJ databases">
        <title>Black Yeasts Isolated from many extreme environments.</title>
        <authorList>
            <person name="Coleine C."/>
            <person name="Stajich J.E."/>
            <person name="Selbmann L."/>
        </authorList>
    </citation>
    <scope>NUCLEOTIDE SEQUENCE [LARGE SCALE GENOMIC DNA]</scope>
    <source>
        <strain evidence="8 9">CCFEE 536</strain>
    </source>
</reference>
<evidence type="ECO:0000259" key="7">
    <source>
        <dbReference type="PROSITE" id="PS50011"/>
    </source>
</evidence>
<evidence type="ECO:0000313" key="8">
    <source>
        <dbReference type="EMBL" id="KAK5201363.1"/>
    </source>
</evidence>
<dbReference type="InterPro" id="IPR050339">
    <property type="entry name" value="CC_SR_Kinase"/>
</dbReference>
<dbReference type="InterPro" id="IPR011009">
    <property type="entry name" value="Kinase-like_dom_sf"/>
</dbReference>
<evidence type="ECO:0000256" key="4">
    <source>
        <dbReference type="ARBA" id="ARBA00022840"/>
    </source>
</evidence>
<keyword evidence="3" id="KW-0418">Kinase</keyword>
<feature type="region of interest" description="Disordered" evidence="6">
    <location>
        <begin position="1"/>
        <end position="121"/>
    </location>
</feature>
<dbReference type="PANTHER" id="PTHR11042">
    <property type="entry name" value="EUKARYOTIC TRANSLATION INITIATION FACTOR 2-ALPHA KINASE EIF2-ALPHA KINASE -RELATED"/>
    <property type="match status" value="1"/>
</dbReference>
<dbReference type="PANTHER" id="PTHR11042:SF190">
    <property type="entry name" value="MITOSIS INHIBITOR PROTEIN KINASE MIK1"/>
    <property type="match status" value="1"/>
</dbReference>
<dbReference type="InterPro" id="IPR000719">
    <property type="entry name" value="Prot_kinase_dom"/>
</dbReference>
<dbReference type="Gene3D" id="3.30.200.20">
    <property type="entry name" value="Phosphorylase Kinase, domain 1"/>
    <property type="match status" value="1"/>
</dbReference>
<dbReference type="Gene3D" id="1.10.510.10">
    <property type="entry name" value="Transferase(Phosphotransferase) domain 1"/>
    <property type="match status" value="1"/>
</dbReference>
<keyword evidence="1" id="KW-0808">Transferase</keyword>
<proteinExistence type="inferred from homology"/>
<protein>
    <recommendedName>
        <fullName evidence="7">Protein kinase domain-containing protein</fullName>
    </recommendedName>
</protein>
<keyword evidence="9" id="KW-1185">Reference proteome</keyword>
<dbReference type="Gene3D" id="1.10.10.60">
    <property type="entry name" value="Homeodomain-like"/>
    <property type="match status" value="1"/>
</dbReference>
<feature type="region of interest" description="Disordered" evidence="6">
    <location>
        <begin position="562"/>
        <end position="582"/>
    </location>
</feature>
<evidence type="ECO:0000313" key="9">
    <source>
        <dbReference type="Proteomes" id="UP001357485"/>
    </source>
</evidence>
<dbReference type="InterPro" id="IPR008271">
    <property type="entry name" value="Ser/Thr_kinase_AS"/>
</dbReference>
<dbReference type="PROSITE" id="PS00108">
    <property type="entry name" value="PROTEIN_KINASE_ST"/>
    <property type="match status" value="1"/>
</dbReference>
<comment type="caution">
    <text evidence="8">The sequence shown here is derived from an EMBL/GenBank/DDBJ whole genome shotgun (WGS) entry which is preliminary data.</text>
</comment>
<sequence length="770" mass="86508">MPPPKLLAPPGDYPFSDNQLSTQDSFSPSSPSFSSTQFTQFLESTNSVEDLPQDHYTTVGSGRRDIDGRNITSSAPAIPAPLVPEASRRKRSQMDQPSESDHDSSNQPSSKQLKLSPPEERIPQEDAEFLTAWLKKNKRDPSVEEKHKLADLTELRFETVCEWFRAYQRRNLTPKECFIVLDWITEKRRLPDKFEQKALADDIRVHIESVRRVVQVVRPPDSSPVEQLSTRLPPTCSTKDLARDYPNYPNDLPANARKALSGAHGTVDKVQHQLTRELFARKTLRRSHKHPSNITQPSQELEIMIKLKHPNIVEVFAAYFEQSTLNVIMRPVAELNLKEYLNAPQRWPENTQHLGSWLSSLASGLSYIHARNVIHADLKPSNILISSSQAYIADFGTSREFNDDESTTSSICPMTPMYAAPEIVAHQRHGKSADVFSLGCTFAEMITVMAGSSIANLHLHLSKGQNPKRHPGTYSQCLPALRAWMNHLHTCISKPGFWQLTRLCMSMLQKELKARPSARCLVAQLELFSSDRVGTSDIALQIPENILSLRTTVDCPFLRDQRSPQPFKEPVDASSIPEPDQSPGEDYFGVWLSAVSTASFPAYPDLDLIGLGSQMKTAASFPATKTEILNLRPNCLPCALEDDPAFEAADPGYSFTLLDCVSSGIGEFDLRDVDPRADVSRPWWCSLRWASLMRQQQPMQRIECLPHGSTDEELSEFVMFSMKIITPDFTLFGITVTMYDYCARLFKQSGHEQGRCDQNTGTPSVMNSEV</sequence>
<dbReference type="SUPFAM" id="SSF56112">
    <property type="entry name" value="Protein kinase-like (PK-like)"/>
    <property type="match status" value="1"/>
</dbReference>
<dbReference type="SMART" id="SM00220">
    <property type="entry name" value="S_TKc"/>
    <property type="match status" value="1"/>
</dbReference>
<dbReference type="Proteomes" id="UP001357485">
    <property type="component" value="Unassembled WGS sequence"/>
</dbReference>
<evidence type="ECO:0000256" key="3">
    <source>
        <dbReference type="ARBA" id="ARBA00022777"/>
    </source>
</evidence>
<keyword evidence="2" id="KW-0547">Nucleotide-binding</keyword>